<dbReference type="AlphaFoldDB" id="A0AAV9F6M1"/>
<name>A0AAV9F6M1_ACOCL</name>
<reference evidence="1" key="1">
    <citation type="journal article" date="2023" name="Nat. Commun.">
        <title>Diploid and tetraploid genomes of Acorus and the evolution of monocots.</title>
        <authorList>
            <person name="Ma L."/>
            <person name="Liu K.W."/>
            <person name="Li Z."/>
            <person name="Hsiao Y.Y."/>
            <person name="Qi Y."/>
            <person name="Fu T."/>
            <person name="Tang G.D."/>
            <person name="Zhang D."/>
            <person name="Sun W.H."/>
            <person name="Liu D.K."/>
            <person name="Li Y."/>
            <person name="Chen G.Z."/>
            <person name="Liu X.D."/>
            <person name="Liao X.Y."/>
            <person name="Jiang Y.T."/>
            <person name="Yu X."/>
            <person name="Hao Y."/>
            <person name="Huang J."/>
            <person name="Zhao X.W."/>
            <person name="Ke S."/>
            <person name="Chen Y.Y."/>
            <person name="Wu W.L."/>
            <person name="Hsu J.L."/>
            <person name="Lin Y.F."/>
            <person name="Huang M.D."/>
            <person name="Li C.Y."/>
            <person name="Huang L."/>
            <person name="Wang Z.W."/>
            <person name="Zhao X."/>
            <person name="Zhong W.Y."/>
            <person name="Peng D.H."/>
            <person name="Ahmad S."/>
            <person name="Lan S."/>
            <person name="Zhang J.S."/>
            <person name="Tsai W.C."/>
            <person name="Van de Peer Y."/>
            <person name="Liu Z.J."/>
        </authorList>
    </citation>
    <scope>NUCLEOTIDE SEQUENCE</scope>
    <source>
        <strain evidence="1">CP</strain>
    </source>
</reference>
<dbReference type="Proteomes" id="UP001180020">
    <property type="component" value="Unassembled WGS sequence"/>
</dbReference>
<evidence type="ECO:0000313" key="1">
    <source>
        <dbReference type="EMBL" id="KAK1321490.1"/>
    </source>
</evidence>
<accession>A0AAV9F6M1</accession>
<reference evidence="1" key="2">
    <citation type="submission" date="2023-06" db="EMBL/GenBank/DDBJ databases">
        <authorList>
            <person name="Ma L."/>
            <person name="Liu K.-W."/>
            <person name="Li Z."/>
            <person name="Hsiao Y.-Y."/>
            <person name="Qi Y."/>
            <person name="Fu T."/>
            <person name="Tang G."/>
            <person name="Zhang D."/>
            <person name="Sun W.-H."/>
            <person name="Liu D.-K."/>
            <person name="Li Y."/>
            <person name="Chen G.-Z."/>
            <person name="Liu X.-D."/>
            <person name="Liao X.-Y."/>
            <person name="Jiang Y.-T."/>
            <person name="Yu X."/>
            <person name="Hao Y."/>
            <person name="Huang J."/>
            <person name="Zhao X.-W."/>
            <person name="Ke S."/>
            <person name="Chen Y.-Y."/>
            <person name="Wu W.-L."/>
            <person name="Hsu J.-L."/>
            <person name="Lin Y.-F."/>
            <person name="Huang M.-D."/>
            <person name="Li C.-Y."/>
            <person name="Huang L."/>
            <person name="Wang Z.-W."/>
            <person name="Zhao X."/>
            <person name="Zhong W.-Y."/>
            <person name="Peng D.-H."/>
            <person name="Ahmad S."/>
            <person name="Lan S."/>
            <person name="Zhang J.-S."/>
            <person name="Tsai W.-C."/>
            <person name="Van De Peer Y."/>
            <person name="Liu Z.-J."/>
        </authorList>
    </citation>
    <scope>NUCLEOTIDE SEQUENCE</scope>
    <source>
        <strain evidence="1">CP</strain>
        <tissue evidence="1">Leaves</tissue>
    </source>
</reference>
<keyword evidence="2" id="KW-1185">Reference proteome</keyword>
<evidence type="ECO:0000313" key="2">
    <source>
        <dbReference type="Proteomes" id="UP001180020"/>
    </source>
</evidence>
<sequence>MGCSPLGKKLSNVLSKIHGRKSAHKTSDDPPMTCSIVKPVTFGNWSPTIQTHSPKQPETIASIAPSIHACALEDETLETMRFSLAGSEPDRRVWTWNKQQLCYYCPTPPREENRFTTIFSDENPNACRII</sequence>
<comment type="caution">
    <text evidence="1">The sequence shown here is derived from an EMBL/GenBank/DDBJ whole genome shotgun (WGS) entry which is preliminary data.</text>
</comment>
<dbReference type="EMBL" id="JAUJYO010000003">
    <property type="protein sequence ID" value="KAK1321490.1"/>
    <property type="molecule type" value="Genomic_DNA"/>
</dbReference>
<protein>
    <submittedName>
        <fullName evidence="1">Uncharacterized protein</fullName>
    </submittedName>
</protein>
<gene>
    <name evidence="1" type="ORF">QJS10_CPA03g00435</name>
</gene>
<organism evidence="1 2">
    <name type="scientific">Acorus calamus</name>
    <name type="common">Sweet flag</name>
    <dbReference type="NCBI Taxonomy" id="4465"/>
    <lineage>
        <taxon>Eukaryota</taxon>
        <taxon>Viridiplantae</taxon>
        <taxon>Streptophyta</taxon>
        <taxon>Embryophyta</taxon>
        <taxon>Tracheophyta</taxon>
        <taxon>Spermatophyta</taxon>
        <taxon>Magnoliopsida</taxon>
        <taxon>Liliopsida</taxon>
        <taxon>Acoraceae</taxon>
        <taxon>Acorus</taxon>
    </lineage>
</organism>
<proteinExistence type="predicted"/>